<evidence type="ECO:0000256" key="7">
    <source>
        <dbReference type="RuleBase" id="RU000454"/>
    </source>
</evidence>
<gene>
    <name evidence="10" type="ORF">SAPINGB_P003828</name>
</gene>
<dbReference type="InterPro" id="IPR033876">
    <property type="entry name" value="SAP-like"/>
</dbReference>
<dbReference type="GeneID" id="43582643"/>
<keyword evidence="3 8" id="KW-0732">Signal</keyword>
<evidence type="ECO:0000313" key="10">
    <source>
        <dbReference type="EMBL" id="VVT53943.1"/>
    </source>
</evidence>
<dbReference type="InterPro" id="IPR033121">
    <property type="entry name" value="PEPTIDASE_A1"/>
</dbReference>
<evidence type="ECO:0000256" key="6">
    <source>
        <dbReference type="PIRSR" id="PIRSR601461-1"/>
    </source>
</evidence>
<sequence length="410" mass="44699">MNVLLFLLSIVFPVIYGAPSDSFSSSSTGVIQFETIQNFRQVESVKDLVKRSTEFNGTIDLKNYLSYYTIDFKAGTPFQNVSTVLDTGSSDLWFYDKSSGHNPYFDSKSSSTYFYKDSTLFISYGSGPVKGDWGTEVLQFGNAILNNSTIGLVTRDSLRGAPIPGILGLGKISNEATTNKYDNVPARLKNEGHIKRNSFSIYLNSLNSGVGSILFGGVDSSRYIEPLYEIPMANESHLSVELSSVSLKLHGETQLINNTNSRAALLDTGTSFTYLPDSAFNAIVKALGATYNPYFGVYFVSNITEKTPSLAFNFSGAEIVVPAVEYILPVRLFTTEPTPAPYILSIFRSSEIRGLTILGANFLRSSYTVFDVTGNKIALAQAKYDVSSTSVQQIISEIPGATSAPAIKVF</sequence>
<feature type="active site" evidence="6">
    <location>
        <position position="86"/>
    </location>
</feature>
<evidence type="ECO:0000256" key="2">
    <source>
        <dbReference type="ARBA" id="ARBA00022670"/>
    </source>
</evidence>
<keyword evidence="5 7" id="KW-0378">Hydrolase</keyword>
<proteinExistence type="inferred from homology"/>
<keyword evidence="11" id="KW-1185">Reference proteome</keyword>
<dbReference type="SUPFAM" id="SSF50630">
    <property type="entry name" value="Acid proteases"/>
    <property type="match status" value="1"/>
</dbReference>
<dbReference type="OrthoDB" id="771136at2759"/>
<dbReference type="PROSITE" id="PS51767">
    <property type="entry name" value="PEPTIDASE_A1"/>
    <property type="match status" value="1"/>
</dbReference>
<evidence type="ECO:0000256" key="4">
    <source>
        <dbReference type="ARBA" id="ARBA00022750"/>
    </source>
</evidence>
<dbReference type="Gene3D" id="2.40.70.10">
    <property type="entry name" value="Acid Proteases"/>
    <property type="match status" value="2"/>
</dbReference>
<dbReference type="EMBL" id="CABVLU010000003">
    <property type="protein sequence ID" value="VVT53943.1"/>
    <property type="molecule type" value="Genomic_DNA"/>
</dbReference>
<dbReference type="InterPro" id="IPR021109">
    <property type="entry name" value="Peptidase_aspartic_dom_sf"/>
</dbReference>
<organism evidence="10 11">
    <name type="scientific">Magnusiomyces paraingens</name>
    <dbReference type="NCBI Taxonomy" id="2606893"/>
    <lineage>
        <taxon>Eukaryota</taxon>
        <taxon>Fungi</taxon>
        <taxon>Dikarya</taxon>
        <taxon>Ascomycota</taxon>
        <taxon>Saccharomycotina</taxon>
        <taxon>Dipodascomycetes</taxon>
        <taxon>Dipodascales</taxon>
        <taxon>Dipodascaceae</taxon>
        <taxon>Magnusiomyces</taxon>
    </lineage>
</organism>
<dbReference type="Pfam" id="PF00026">
    <property type="entry name" value="Asp"/>
    <property type="match status" value="1"/>
</dbReference>
<dbReference type="CDD" id="cd05474">
    <property type="entry name" value="SAP_like"/>
    <property type="match status" value="1"/>
</dbReference>
<evidence type="ECO:0000313" key="11">
    <source>
        <dbReference type="Proteomes" id="UP000398389"/>
    </source>
</evidence>
<evidence type="ECO:0000259" key="9">
    <source>
        <dbReference type="PROSITE" id="PS51767"/>
    </source>
</evidence>
<dbReference type="PANTHER" id="PTHR47966">
    <property type="entry name" value="BETA-SITE APP-CLEAVING ENZYME, ISOFORM A-RELATED"/>
    <property type="match status" value="1"/>
</dbReference>
<feature type="signal peptide" evidence="8">
    <location>
        <begin position="1"/>
        <end position="17"/>
    </location>
</feature>
<dbReference type="PRINTS" id="PR00792">
    <property type="entry name" value="PEPSIN"/>
</dbReference>
<dbReference type="PANTHER" id="PTHR47966:SF65">
    <property type="entry name" value="ASPARTIC-TYPE ENDOPEPTIDASE"/>
    <property type="match status" value="1"/>
</dbReference>
<feature type="domain" description="Peptidase A1" evidence="9">
    <location>
        <begin position="68"/>
        <end position="380"/>
    </location>
</feature>
<comment type="similarity">
    <text evidence="1 7">Belongs to the peptidase A1 family.</text>
</comment>
<protein>
    <recommendedName>
        <fullName evidence="9">Peptidase A1 domain-containing protein</fullName>
    </recommendedName>
</protein>
<evidence type="ECO:0000256" key="5">
    <source>
        <dbReference type="ARBA" id="ARBA00022801"/>
    </source>
</evidence>
<dbReference type="GO" id="GO:0006508">
    <property type="term" value="P:proteolysis"/>
    <property type="evidence" value="ECO:0007669"/>
    <property type="project" value="UniProtKB-KW"/>
</dbReference>
<dbReference type="InterPro" id="IPR001969">
    <property type="entry name" value="Aspartic_peptidase_AS"/>
</dbReference>
<evidence type="ECO:0000256" key="3">
    <source>
        <dbReference type="ARBA" id="ARBA00022729"/>
    </source>
</evidence>
<keyword evidence="2 7" id="KW-0645">Protease</keyword>
<dbReference type="RefSeq" id="XP_031854434.1">
    <property type="nucleotide sequence ID" value="XM_031998543.1"/>
</dbReference>
<accession>A0A5E8BRF2</accession>
<evidence type="ECO:0000256" key="8">
    <source>
        <dbReference type="SAM" id="SignalP"/>
    </source>
</evidence>
<evidence type="ECO:0000256" key="1">
    <source>
        <dbReference type="ARBA" id="ARBA00007447"/>
    </source>
</evidence>
<dbReference type="PROSITE" id="PS00141">
    <property type="entry name" value="ASP_PROTEASE"/>
    <property type="match status" value="1"/>
</dbReference>
<feature type="chain" id="PRO_5023079114" description="Peptidase A1 domain-containing protein" evidence="8">
    <location>
        <begin position="18"/>
        <end position="410"/>
    </location>
</feature>
<dbReference type="GO" id="GO:0004190">
    <property type="term" value="F:aspartic-type endopeptidase activity"/>
    <property type="evidence" value="ECO:0007669"/>
    <property type="project" value="UniProtKB-KW"/>
</dbReference>
<dbReference type="Proteomes" id="UP000398389">
    <property type="component" value="Unassembled WGS sequence"/>
</dbReference>
<feature type="active site" evidence="6">
    <location>
        <position position="267"/>
    </location>
</feature>
<keyword evidence="4 7" id="KW-0064">Aspartyl protease</keyword>
<reference evidence="10 11" key="1">
    <citation type="submission" date="2019-09" db="EMBL/GenBank/DDBJ databases">
        <authorList>
            <person name="Brejova B."/>
        </authorList>
    </citation>
    <scope>NUCLEOTIDE SEQUENCE [LARGE SCALE GENOMIC DNA]</scope>
</reference>
<dbReference type="InterPro" id="IPR001461">
    <property type="entry name" value="Aspartic_peptidase_A1"/>
</dbReference>
<dbReference type="AlphaFoldDB" id="A0A5E8BRF2"/>
<name>A0A5E8BRF2_9ASCO</name>